<proteinExistence type="predicted"/>
<sequence>MQISFDRTISKILNESIFDENDIDLLDNDDNIFRDKGIEQTFNELIDYWKRKQWINTNTKFNLKKIQVQGNNIILNNSIDDIVTFSFNNNDDYTEFVNSLLESDIKIISTLTWITFNKGFIAEDFGDLSYCFETNKLYINGGKFFKLTGIPKCKLLSFKNTELYSLGGIQEGVKLLNFNYSSEIDSVQDWSDLPDSVSKLEVYYSSYFYVTMKHLLHFGNMNYGILNKECNFFPDNVPAAKQRFFKNYIKNVFIKDNPNMKKKEQNEIIKHLQQVYHHL</sequence>
<evidence type="ECO:0000313" key="2">
    <source>
        <dbReference type="Proteomes" id="UP001349343"/>
    </source>
</evidence>
<dbReference type="Proteomes" id="UP001349343">
    <property type="component" value="Segment"/>
</dbReference>
<protein>
    <recommendedName>
        <fullName evidence="3">Neck protein</fullName>
    </recommendedName>
</protein>
<accession>A0ABZ0Z0P5</accession>
<organism evidence="1 2">
    <name type="scientific">phage Lak_Megaphage_RVC_JS4_GC31</name>
    <dbReference type="NCBI Taxonomy" id="3109228"/>
    <lineage>
        <taxon>Viruses</taxon>
        <taxon>Duplodnaviria</taxon>
        <taxon>Heunggongvirae</taxon>
        <taxon>Uroviricota</taxon>
        <taxon>Caudoviricetes</taxon>
        <taxon>Caudoviricetes code 15 clade</taxon>
    </lineage>
</organism>
<name>A0ABZ0Z0P5_9CAUD</name>
<reference evidence="1 2" key="1">
    <citation type="submission" date="2023-11" db="EMBL/GenBank/DDBJ databases">
        <authorList>
            <person name="Cook R."/>
            <person name="Crisci M."/>
            <person name="Pye H."/>
            <person name="Adriaenssens E."/>
            <person name="Santini J."/>
        </authorList>
    </citation>
    <scope>NUCLEOTIDE SEQUENCE [LARGE SCALE GENOMIC DNA]</scope>
    <source>
        <strain evidence="1">Lak_Megaphage_RVC_JS4_GC31</strain>
    </source>
</reference>
<evidence type="ECO:0000313" key="1">
    <source>
        <dbReference type="EMBL" id="WQJ52762.1"/>
    </source>
</evidence>
<evidence type="ECO:0008006" key="3">
    <source>
        <dbReference type="Google" id="ProtNLM"/>
    </source>
</evidence>
<keyword evidence="2" id="KW-1185">Reference proteome</keyword>
<dbReference type="EMBL" id="OR769222">
    <property type="protein sequence ID" value="WQJ52762.1"/>
    <property type="molecule type" value="Genomic_DNA"/>
</dbReference>